<dbReference type="Proteomes" id="UP001153331">
    <property type="component" value="Unassembled WGS sequence"/>
</dbReference>
<comment type="caution">
    <text evidence="1">The sequence shown here is derived from an EMBL/GenBank/DDBJ whole genome shotgun (WGS) entry which is preliminary data.</text>
</comment>
<accession>A0ACC2IBG0</accession>
<sequence length="299" mass="34343">MSSTVSNHRSSDMPELHDNITDAKSPLLSMPVEILQTIAATIVSSVDFCNFRLINKRIREVTTHSMGMRIVNMTIYPRYTSIKALIQTIEHEDVVKYVRSITLLAESPRVHEYGYSWAWEDLQMWSHLEYTDKDLMVMQDIDAAHANDIDHNGGFITTGHYRIMLTELLSCLPHLATIKVRKLNPGEHVPGWAGIKLLEKLSFYRDDLDTRYIYYGDWQYDTLHRRTTSYTDEYARRSPSPTPAPRPLSSTTCAPPRLTAAPRRISTSSPRSPRPRRPRSFALLPPMTTLLSKIRDTRP</sequence>
<proteinExistence type="predicted"/>
<gene>
    <name evidence="1" type="ORF">OPT61_g5194</name>
</gene>
<dbReference type="EMBL" id="JAPHNI010000325">
    <property type="protein sequence ID" value="KAJ8112432.1"/>
    <property type="molecule type" value="Genomic_DNA"/>
</dbReference>
<protein>
    <submittedName>
        <fullName evidence="1">Uncharacterized protein</fullName>
    </submittedName>
</protein>
<organism evidence="1 2">
    <name type="scientific">Boeremia exigua</name>
    <dbReference type="NCBI Taxonomy" id="749465"/>
    <lineage>
        <taxon>Eukaryota</taxon>
        <taxon>Fungi</taxon>
        <taxon>Dikarya</taxon>
        <taxon>Ascomycota</taxon>
        <taxon>Pezizomycotina</taxon>
        <taxon>Dothideomycetes</taxon>
        <taxon>Pleosporomycetidae</taxon>
        <taxon>Pleosporales</taxon>
        <taxon>Pleosporineae</taxon>
        <taxon>Didymellaceae</taxon>
        <taxon>Boeremia</taxon>
    </lineage>
</organism>
<evidence type="ECO:0000313" key="1">
    <source>
        <dbReference type="EMBL" id="KAJ8112432.1"/>
    </source>
</evidence>
<name>A0ACC2IBG0_9PLEO</name>
<reference evidence="1" key="1">
    <citation type="submission" date="2022-11" db="EMBL/GenBank/DDBJ databases">
        <title>Genome Sequence of Boeremia exigua.</title>
        <authorList>
            <person name="Buettner E."/>
        </authorList>
    </citation>
    <scope>NUCLEOTIDE SEQUENCE</scope>
    <source>
        <strain evidence="1">CU02</strain>
    </source>
</reference>
<evidence type="ECO:0000313" key="2">
    <source>
        <dbReference type="Proteomes" id="UP001153331"/>
    </source>
</evidence>
<keyword evidence="2" id="KW-1185">Reference proteome</keyword>